<dbReference type="EMBL" id="BMNA01000003">
    <property type="protein sequence ID" value="GGM00956.1"/>
    <property type="molecule type" value="Genomic_DNA"/>
</dbReference>
<feature type="transmembrane region" description="Helical" evidence="1">
    <location>
        <begin position="49"/>
        <end position="72"/>
    </location>
</feature>
<gene>
    <name evidence="3" type="ORF">GCM10011594_21310</name>
</gene>
<evidence type="ECO:0000313" key="3">
    <source>
        <dbReference type="EMBL" id="GGM00956.1"/>
    </source>
</evidence>
<feature type="transmembrane region" description="Helical" evidence="1">
    <location>
        <begin position="219"/>
        <end position="237"/>
    </location>
</feature>
<dbReference type="PANTHER" id="PTHR23028:SF53">
    <property type="entry name" value="ACYL_TRANSF_3 DOMAIN-CONTAINING PROTEIN"/>
    <property type="match status" value="1"/>
</dbReference>
<keyword evidence="1" id="KW-0812">Transmembrane</keyword>
<keyword evidence="3" id="KW-0012">Acyltransferase</keyword>
<dbReference type="RefSeq" id="WP_188941440.1">
    <property type="nucleotide sequence ID" value="NZ_BMNA01000003.1"/>
</dbReference>
<reference evidence="3" key="2">
    <citation type="submission" date="2020-09" db="EMBL/GenBank/DDBJ databases">
        <authorList>
            <person name="Sun Q."/>
            <person name="Zhou Y."/>
        </authorList>
    </citation>
    <scope>NUCLEOTIDE SEQUENCE</scope>
    <source>
        <strain evidence="3">CGMCC 4.7308</strain>
    </source>
</reference>
<keyword evidence="3" id="KW-0808">Transferase</keyword>
<evidence type="ECO:0000256" key="1">
    <source>
        <dbReference type="SAM" id="Phobius"/>
    </source>
</evidence>
<proteinExistence type="predicted"/>
<dbReference type="Pfam" id="PF01757">
    <property type="entry name" value="Acyl_transf_3"/>
    <property type="match status" value="1"/>
</dbReference>
<dbReference type="PANTHER" id="PTHR23028">
    <property type="entry name" value="ACETYLTRANSFERASE"/>
    <property type="match status" value="1"/>
</dbReference>
<comment type="caution">
    <text evidence="3">The sequence shown here is derived from an EMBL/GenBank/DDBJ whole genome shotgun (WGS) entry which is preliminary data.</text>
</comment>
<feature type="transmembrane region" description="Helical" evidence="1">
    <location>
        <begin position="9"/>
        <end position="29"/>
    </location>
</feature>
<feature type="domain" description="Acyltransferase 3" evidence="2">
    <location>
        <begin position="13"/>
        <end position="376"/>
    </location>
</feature>
<dbReference type="GO" id="GO:0009103">
    <property type="term" value="P:lipopolysaccharide biosynthetic process"/>
    <property type="evidence" value="ECO:0007669"/>
    <property type="project" value="TreeGrafter"/>
</dbReference>
<keyword evidence="1" id="KW-1133">Transmembrane helix</keyword>
<dbReference type="GO" id="GO:0016747">
    <property type="term" value="F:acyltransferase activity, transferring groups other than amino-acyl groups"/>
    <property type="evidence" value="ECO:0007669"/>
    <property type="project" value="InterPro"/>
</dbReference>
<keyword evidence="4" id="KW-1185">Reference proteome</keyword>
<feature type="transmembrane region" description="Helical" evidence="1">
    <location>
        <begin position="249"/>
        <end position="269"/>
    </location>
</feature>
<accession>A0A917SVP6</accession>
<protein>
    <submittedName>
        <fullName evidence="3">Acyltransferase</fullName>
    </submittedName>
</protein>
<reference evidence="3" key="1">
    <citation type="journal article" date="2014" name="Int. J. Syst. Evol. Microbiol.">
        <title>Complete genome sequence of Corynebacterium casei LMG S-19264T (=DSM 44701T), isolated from a smear-ripened cheese.</title>
        <authorList>
            <consortium name="US DOE Joint Genome Institute (JGI-PGF)"/>
            <person name="Walter F."/>
            <person name="Albersmeier A."/>
            <person name="Kalinowski J."/>
            <person name="Ruckert C."/>
        </authorList>
    </citation>
    <scope>NUCLEOTIDE SEQUENCE</scope>
    <source>
        <strain evidence="3">CGMCC 4.7308</strain>
    </source>
</reference>
<feature type="transmembrane region" description="Helical" evidence="1">
    <location>
        <begin position="359"/>
        <end position="382"/>
    </location>
</feature>
<evidence type="ECO:0000313" key="4">
    <source>
        <dbReference type="Proteomes" id="UP000655208"/>
    </source>
</evidence>
<feature type="transmembrane region" description="Helical" evidence="1">
    <location>
        <begin position="93"/>
        <end position="113"/>
    </location>
</feature>
<sequence length="400" mass="44071">MTEPSPRRLIAPLTGIRAVAAFWVVTRHFRTELIDAFPGLRVVAPLMNVGYLGVDLFFVLSGFILTVTHLVPMTDGYDWRKALGFLWLRIGRVWPLTAFVLLLFGGYFLVQLWTGDVAAAGQVDPGRFLQHLLLLQGWTAHPLDWNGVDWSISAEWLAYLSFSVGVVLLGRFAAVARRRTVVAWVVVLQLPVILVGASMQDDTILLFSSDGYVLSPGVLAVRVLAEFWVGALLCVLVRGRLERGRPSRLPAPTIAAVATVGVLYLVTAFDPVRRVRPGQEELYRGVDLIAPTETVVVLPLFVLLIGGLALCPRDPLARLLSTRPLVLGGRVSFALYLSHPLVIGAYVEAVARLHPGRALLAALAVGAVVAAWVFAWVLWRWVEEPCRRTARRMLPDTVRV</sequence>
<dbReference type="AlphaFoldDB" id="A0A917SVP6"/>
<feature type="transmembrane region" description="Helical" evidence="1">
    <location>
        <begin position="156"/>
        <end position="174"/>
    </location>
</feature>
<name>A0A917SVP6_9ACTN</name>
<feature type="transmembrane region" description="Helical" evidence="1">
    <location>
        <begin position="324"/>
        <end position="347"/>
    </location>
</feature>
<organism evidence="3 4">
    <name type="scientific">Nakamurella endophytica</name>
    <dbReference type="NCBI Taxonomy" id="1748367"/>
    <lineage>
        <taxon>Bacteria</taxon>
        <taxon>Bacillati</taxon>
        <taxon>Actinomycetota</taxon>
        <taxon>Actinomycetes</taxon>
        <taxon>Nakamurellales</taxon>
        <taxon>Nakamurellaceae</taxon>
        <taxon>Nakamurella</taxon>
    </lineage>
</organism>
<feature type="transmembrane region" description="Helical" evidence="1">
    <location>
        <begin position="181"/>
        <end position="199"/>
    </location>
</feature>
<evidence type="ECO:0000259" key="2">
    <source>
        <dbReference type="Pfam" id="PF01757"/>
    </source>
</evidence>
<dbReference type="InterPro" id="IPR002656">
    <property type="entry name" value="Acyl_transf_3_dom"/>
</dbReference>
<dbReference type="GO" id="GO:0016020">
    <property type="term" value="C:membrane"/>
    <property type="evidence" value="ECO:0007669"/>
    <property type="project" value="TreeGrafter"/>
</dbReference>
<dbReference type="InterPro" id="IPR050879">
    <property type="entry name" value="Acyltransferase_3"/>
</dbReference>
<dbReference type="Proteomes" id="UP000655208">
    <property type="component" value="Unassembled WGS sequence"/>
</dbReference>
<feature type="transmembrane region" description="Helical" evidence="1">
    <location>
        <begin position="289"/>
        <end position="312"/>
    </location>
</feature>
<keyword evidence="1" id="KW-0472">Membrane</keyword>